<feature type="transmembrane region" description="Helical" evidence="1">
    <location>
        <begin position="311"/>
        <end position="333"/>
    </location>
</feature>
<evidence type="ECO:0000256" key="1">
    <source>
        <dbReference type="SAM" id="Phobius"/>
    </source>
</evidence>
<keyword evidence="1" id="KW-1133">Transmembrane helix</keyword>
<dbReference type="Proteomes" id="UP001267710">
    <property type="component" value="Unassembled WGS sequence"/>
</dbReference>
<name>A0ABU1I8L8_9BURK</name>
<dbReference type="PANTHER" id="PTHR23028">
    <property type="entry name" value="ACETYLTRANSFERASE"/>
    <property type="match status" value="1"/>
</dbReference>
<proteinExistence type="predicted"/>
<protein>
    <submittedName>
        <fullName evidence="3">Peptidoglycan/LPS O-acetylase OafA/YrhL</fullName>
    </submittedName>
</protein>
<feature type="transmembrane region" description="Helical" evidence="1">
    <location>
        <begin position="177"/>
        <end position="194"/>
    </location>
</feature>
<accession>A0ABU1I8L8</accession>
<feature type="transmembrane region" description="Helical" evidence="1">
    <location>
        <begin position="240"/>
        <end position="267"/>
    </location>
</feature>
<evidence type="ECO:0000313" key="3">
    <source>
        <dbReference type="EMBL" id="MDR6212843.1"/>
    </source>
</evidence>
<organism evidence="3 4">
    <name type="scientific">Paracidovorax wautersii</name>
    <dbReference type="NCBI Taxonomy" id="1177982"/>
    <lineage>
        <taxon>Bacteria</taxon>
        <taxon>Pseudomonadati</taxon>
        <taxon>Pseudomonadota</taxon>
        <taxon>Betaproteobacteria</taxon>
        <taxon>Burkholderiales</taxon>
        <taxon>Comamonadaceae</taxon>
        <taxon>Paracidovorax</taxon>
    </lineage>
</organism>
<keyword evidence="1" id="KW-0812">Transmembrane</keyword>
<dbReference type="PANTHER" id="PTHR23028:SF53">
    <property type="entry name" value="ACYL_TRANSF_3 DOMAIN-CONTAINING PROTEIN"/>
    <property type="match status" value="1"/>
</dbReference>
<reference evidence="3 4" key="1">
    <citation type="submission" date="2023-08" db="EMBL/GenBank/DDBJ databases">
        <title>Functional and genomic diversity of the sorghum phyllosphere microbiome.</title>
        <authorList>
            <person name="Shade A."/>
        </authorList>
    </citation>
    <scope>NUCLEOTIDE SEQUENCE [LARGE SCALE GENOMIC DNA]</scope>
    <source>
        <strain evidence="3 4">SORGH_AS_0335</strain>
    </source>
</reference>
<feature type="transmembrane region" description="Helical" evidence="1">
    <location>
        <begin position="84"/>
        <end position="103"/>
    </location>
</feature>
<feature type="transmembrane region" description="Helical" evidence="1">
    <location>
        <begin position="150"/>
        <end position="170"/>
    </location>
</feature>
<dbReference type="EMBL" id="JAVIZX010000001">
    <property type="protein sequence ID" value="MDR6212843.1"/>
    <property type="molecule type" value="Genomic_DNA"/>
</dbReference>
<evidence type="ECO:0000259" key="2">
    <source>
        <dbReference type="Pfam" id="PF01757"/>
    </source>
</evidence>
<dbReference type="Pfam" id="PF01757">
    <property type="entry name" value="Acyl_transf_3"/>
    <property type="match status" value="1"/>
</dbReference>
<sequence length="344" mass="38390">MMELARNENRFDILRLLAAWLVLYSHAFALAGRVDDEPFRRLTGFLAGEVGVSVFFVLSGYLVVQSLERSPSVWNFLWRRALRIYPALWMVVLLCTAVLGPWVSQLDAGTYWASTTTYAYLLNASAYWIQNALPGVFEGNPWPVAVNGSLWSLTYETACYLLLALVGWLPGVLRIKVIVALALLMAWWLGFALMNPEAGETVLWGVSPGMLFVKLGSVFFLGAALGLLRERFQPRGWQGALLVLCALLLSGPARPLLFQLGVAWLALALALRAKWLPAIPSRMGDWSYGLYLYGFPVQQTLAHFGVHERGLAVYIAGSTVITAMLAAMSWYWVEKPALQLRRRM</sequence>
<gene>
    <name evidence="3" type="ORF">QE399_000532</name>
</gene>
<dbReference type="InterPro" id="IPR002656">
    <property type="entry name" value="Acyl_transf_3_dom"/>
</dbReference>
<keyword evidence="4" id="KW-1185">Reference proteome</keyword>
<feature type="transmembrane region" description="Helical" evidence="1">
    <location>
        <begin position="45"/>
        <end position="64"/>
    </location>
</feature>
<comment type="caution">
    <text evidence="3">The sequence shown here is derived from an EMBL/GenBank/DDBJ whole genome shotgun (WGS) entry which is preliminary data.</text>
</comment>
<dbReference type="RefSeq" id="WP_309825870.1">
    <property type="nucleotide sequence ID" value="NZ_JAVIZX010000001.1"/>
</dbReference>
<evidence type="ECO:0000313" key="4">
    <source>
        <dbReference type="Proteomes" id="UP001267710"/>
    </source>
</evidence>
<dbReference type="InterPro" id="IPR050879">
    <property type="entry name" value="Acyltransferase_3"/>
</dbReference>
<feature type="transmembrane region" description="Helical" evidence="1">
    <location>
        <begin position="206"/>
        <end position="228"/>
    </location>
</feature>
<feature type="domain" description="Acyltransferase 3" evidence="2">
    <location>
        <begin position="10"/>
        <end position="320"/>
    </location>
</feature>
<keyword evidence="1" id="KW-0472">Membrane</keyword>